<evidence type="ECO:0000313" key="4">
    <source>
        <dbReference type="EMBL" id="OMJ91796.1"/>
    </source>
</evidence>
<dbReference type="Proteomes" id="UP000187209">
    <property type="component" value="Unassembled WGS sequence"/>
</dbReference>
<dbReference type="InterPro" id="IPR000668">
    <property type="entry name" value="Peptidase_C1A_C"/>
</dbReference>
<dbReference type="PANTHER" id="PTHR12411">
    <property type="entry name" value="CYSTEINE PROTEASE FAMILY C1-RELATED"/>
    <property type="match status" value="1"/>
</dbReference>
<feature type="domain" description="Peptidase C1A papain C-terminal" evidence="3">
    <location>
        <begin position="14"/>
        <end position="215"/>
    </location>
</feature>
<dbReference type="GO" id="GO:0006508">
    <property type="term" value="P:proteolysis"/>
    <property type="evidence" value="ECO:0007669"/>
    <property type="project" value="InterPro"/>
</dbReference>
<dbReference type="Gene3D" id="3.90.70.10">
    <property type="entry name" value="Cysteine proteinases"/>
    <property type="match status" value="1"/>
</dbReference>
<comment type="caution">
    <text evidence="4">The sequence shown here is derived from an EMBL/GenBank/DDBJ whole genome shotgun (WGS) entry which is preliminary data.</text>
</comment>
<dbReference type="InterPro" id="IPR013128">
    <property type="entry name" value="Peptidase_C1A"/>
</dbReference>
<dbReference type="InterPro" id="IPR038765">
    <property type="entry name" value="Papain-like_cys_pep_sf"/>
</dbReference>
<evidence type="ECO:0000259" key="3">
    <source>
        <dbReference type="SMART" id="SM00645"/>
    </source>
</evidence>
<evidence type="ECO:0000313" key="5">
    <source>
        <dbReference type="Proteomes" id="UP000187209"/>
    </source>
</evidence>
<evidence type="ECO:0000256" key="1">
    <source>
        <dbReference type="ARBA" id="ARBA00008455"/>
    </source>
</evidence>
<dbReference type="EMBL" id="MPUH01000074">
    <property type="protein sequence ID" value="OMJ91796.1"/>
    <property type="molecule type" value="Genomic_DNA"/>
</dbReference>
<organism evidence="4 5">
    <name type="scientific">Stentor coeruleus</name>
    <dbReference type="NCBI Taxonomy" id="5963"/>
    <lineage>
        <taxon>Eukaryota</taxon>
        <taxon>Sar</taxon>
        <taxon>Alveolata</taxon>
        <taxon>Ciliophora</taxon>
        <taxon>Postciliodesmatophora</taxon>
        <taxon>Heterotrichea</taxon>
        <taxon>Heterotrichida</taxon>
        <taxon>Stentoridae</taxon>
        <taxon>Stentor</taxon>
    </lineage>
</organism>
<comment type="similarity">
    <text evidence="1">Belongs to the peptidase C1 family.</text>
</comment>
<dbReference type="Pfam" id="PF00112">
    <property type="entry name" value="Peptidase_C1"/>
    <property type="match status" value="1"/>
</dbReference>
<keyword evidence="2" id="KW-0865">Zymogen</keyword>
<dbReference type="GO" id="GO:0008234">
    <property type="term" value="F:cysteine-type peptidase activity"/>
    <property type="evidence" value="ECO:0007669"/>
    <property type="project" value="InterPro"/>
</dbReference>
<proteinExistence type="inferred from homology"/>
<dbReference type="SMART" id="SM00645">
    <property type="entry name" value="Pept_C1"/>
    <property type="match status" value="1"/>
</dbReference>
<protein>
    <recommendedName>
        <fullName evidence="3">Peptidase C1A papain C-terminal domain-containing protein</fullName>
    </recommendedName>
</protein>
<sequence length="231" mass="26412">MFFIFIQLVSAFKTLEQFNFKLPVSEVKNERNCNASYIFASTSALESSFYQNKILPNTTNLSDQYVLSILEANCTGDTLESAIKVLSTNGTTLESTYPYYGQGIYISSDKNMKYYISNYENSSMNKSQFIQKLNTTTLIVRFRIDNIENLVNYDGESYYNCENLGNDVHYMLAVQYDSDSDIVYLKNNWGLGWGNAGYLLLSLNENNTTSNIGPCGIYQNVTWINEIRFEN</sequence>
<reference evidence="4 5" key="1">
    <citation type="submission" date="2016-11" db="EMBL/GenBank/DDBJ databases">
        <title>The macronuclear genome of Stentor coeruleus: a giant cell with tiny introns.</title>
        <authorList>
            <person name="Slabodnick M."/>
            <person name="Ruby J.G."/>
            <person name="Reiff S.B."/>
            <person name="Swart E.C."/>
            <person name="Gosai S."/>
            <person name="Prabakaran S."/>
            <person name="Witkowska E."/>
            <person name="Larue G.E."/>
            <person name="Fisher S."/>
            <person name="Freeman R.M."/>
            <person name="Gunawardena J."/>
            <person name="Chu W."/>
            <person name="Stover N.A."/>
            <person name="Gregory B.D."/>
            <person name="Nowacki M."/>
            <person name="Derisi J."/>
            <person name="Roy S.W."/>
            <person name="Marshall W.F."/>
            <person name="Sood P."/>
        </authorList>
    </citation>
    <scope>NUCLEOTIDE SEQUENCE [LARGE SCALE GENOMIC DNA]</scope>
    <source>
        <strain evidence="4">WM001</strain>
    </source>
</reference>
<evidence type="ECO:0000256" key="2">
    <source>
        <dbReference type="ARBA" id="ARBA00023145"/>
    </source>
</evidence>
<gene>
    <name evidence="4" type="ORF">SteCoe_5577</name>
</gene>
<name>A0A1R2CS00_9CILI</name>
<accession>A0A1R2CS00</accession>
<keyword evidence="5" id="KW-1185">Reference proteome</keyword>
<dbReference type="SUPFAM" id="SSF54001">
    <property type="entry name" value="Cysteine proteinases"/>
    <property type="match status" value="1"/>
</dbReference>
<dbReference type="AlphaFoldDB" id="A0A1R2CS00"/>